<dbReference type="GO" id="GO:0008198">
    <property type="term" value="F:ferrous iron binding"/>
    <property type="evidence" value="ECO:0007669"/>
    <property type="project" value="TreeGrafter"/>
</dbReference>
<dbReference type="EC" id="1.13.11.20" evidence="2 9"/>
<evidence type="ECO:0000256" key="8">
    <source>
        <dbReference type="PIRSR" id="PIRSR610300-51"/>
    </source>
</evidence>
<dbReference type="GO" id="GO:0019448">
    <property type="term" value="P:L-cysteine catabolic process"/>
    <property type="evidence" value="ECO:0007669"/>
    <property type="project" value="TreeGrafter"/>
</dbReference>
<dbReference type="Proteomes" id="UP000187283">
    <property type="component" value="Unassembled WGS sequence"/>
</dbReference>
<keyword evidence="5 9" id="KW-0560">Oxidoreductase</keyword>
<comment type="caution">
    <text evidence="10">The sequence shown here is derived from an EMBL/GenBank/DDBJ whole genome shotgun (WGS) entry which is preliminary data.</text>
</comment>
<dbReference type="AlphaFoldDB" id="A0A1R1XIB0"/>
<feature type="binding site" evidence="8">
    <location>
        <position position="213"/>
    </location>
    <ligand>
        <name>Fe cation</name>
        <dbReference type="ChEBI" id="CHEBI:24875"/>
        <note>catalytic</note>
    </ligand>
</feature>
<name>A0A1R1XIB0_9FUNG</name>
<evidence type="ECO:0000256" key="3">
    <source>
        <dbReference type="ARBA" id="ARBA00022723"/>
    </source>
</evidence>
<dbReference type="PANTHER" id="PTHR12918">
    <property type="entry name" value="CYSTEINE DIOXYGENASE"/>
    <property type="match status" value="1"/>
</dbReference>
<evidence type="ECO:0000256" key="9">
    <source>
        <dbReference type="RuleBase" id="RU366010"/>
    </source>
</evidence>
<comment type="cofactor">
    <cofactor evidence="9">
        <name>Fe cation</name>
        <dbReference type="ChEBI" id="CHEBI:24875"/>
    </cofactor>
    <text evidence="9">Binds 1 Fe cation per subunit.</text>
</comment>
<dbReference type="EMBL" id="LSSN01003093">
    <property type="protein sequence ID" value="OMJ14375.1"/>
    <property type="molecule type" value="Genomic_DNA"/>
</dbReference>
<dbReference type="InterPro" id="IPR011051">
    <property type="entry name" value="RmlC_Cupin_sf"/>
</dbReference>
<dbReference type="GO" id="GO:0017172">
    <property type="term" value="F:cysteine dioxygenase activity"/>
    <property type="evidence" value="ECO:0007669"/>
    <property type="project" value="UniProtKB-UniRule"/>
</dbReference>
<gene>
    <name evidence="10" type="ORF">AYI70_g7917</name>
</gene>
<reference evidence="10 11" key="1">
    <citation type="submission" date="2017-01" db="EMBL/GenBank/DDBJ databases">
        <authorList>
            <person name="Mah S.A."/>
            <person name="Swanson W.J."/>
            <person name="Moy G.W."/>
            <person name="Vacquier V.D."/>
        </authorList>
    </citation>
    <scope>NUCLEOTIDE SEQUENCE [LARGE SCALE GENOMIC DNA]</scope>
    <source>
        <strain evidence="10 11">GSMNP</strain>
    </source>
</reference>
<feature type="binding site" evidence="8">
    <location>
        <position position="153"/>
    </location>
    <ligand>
        <name>Fe cation</name>
        <dbReference type="ChEBI" id="CHEBI:24875"/>
        <note>catalytic</note>
    </ligand>
</feature>
<evidence type="ECO:0000313" key="10">
    <source>
        <dbReference type="EMBL" id="OMJ14375.1"/>
    </source>
</evidence>
<dbReference type="InterPro" id="IPR010300">
    <property type="entry name" value="CDO_1"/>
</dbReference>
<dbReference type="OrthoDB" id="543511at2759"/>
<keyword evidence="3 8" id="KW-0479">Metal-binding</keyword>
<evidence type="ECO:0000256" key="7">
    <source>
        <dbReference type="PIRSR" id="PIRSR610300-50"/>
    </source>
</evidence>
<dbReference type="CDD" id="cd10548">
    <property type="entry name" value="cupin_CDO"/>
    <property type="match status" value="1"/>
</dbReference>
<organism evidence="10 11">
    <name type="scientific">Smittium culicis</name>
    <dbReference type="NCBI Taxonomy" id="133412"/>
    <lineage>
        <taxon>Eukaryota</taxon>
        <taxon>Fungi</taxon>
        <taxon>Fungi incertae sedis</taxon>
        <taxon>Zoopagomycota</taxon>
        <taxon>Kickxellomycotina</taxon>
        <taxon>Harpellomycetes</taxon>
        <taxon>Harpellales</taxon>
        <taxon>Legeriomycetaceae</taxon>
        <taxon>Smittium</taxon>
    </lineage>
</organism>
<feature type="cross-link" description="3'-(S-cysteinyl)-tyrosine (Cys-Tyr)" evidence="7">
    <location>
        <begin position="158"/>
        <end position="229"/>
    </location>
</feature>
<keyword evidence="6 8" id="KW-0408">Iron</keyword>
<keyword evidence="4 9" id="KW-0223">Dioxygenase</keyword>
<evidence type="ECO:0000256" key="5">
    <source>
        <dbReference type="ARBA" id="ARBA00023002"/>
    </source>
</evidence>
<evidence type="ECO:0000313" key="11">
    <source>
        <dbReference type="Proteomes" id="UP000187283"/>
    </source>
</evidence>
<proteinExistence type="inferred from homology"/>
<dbReference type="PANTHER" id="PTHR12918:SF1">
    <property type="entry name" value="CYSTEINE DIOXYGENASE TYPE 1"/>
    <property type="match status" value="1"/>
</dbReference>
<keyword evidence="11" id="KW-1185">Reference proteome</keyword>
<keyword evidence="7" id="KW-0883">Thioether bond</keyword>
<evidence type="ECO:0000256" key="4">
    <source>
        <dbReference type="ARBA" id="ARBA00022964"/>
    </source>
</evidence>
<sequence>MISAYNHHSSIARSEQDTCCKPVSIGGCSDGMSSQMNVMNELISSEDIIAKLEECSEKFSTDEPGNSPATLNGLISSIHSILGNDHGLNDDPLKLKMVREAMESYSSNANDWTKYANYSGGKYTRNLVDAGNGKFNLLILVWSPNNESPIHDHSSSHCMLKMLKGNLVEEIYKPVTDCESSMSSDCTDQLVLKSSTNVAKNQVAYINDNIGYHRMLNPSEGFSVSLHLYSPAFDTCKVFNKETGQAQSASCNVYYTE</sequence>
<evidence type="ECO:0000256" key="2">
    <source>
        <dbReference type="ARBA" id="ARBA00013133"/>
    </source>
</evidence>
<comment type="catalytic activity">
    <reaction evidence="9">
        <text>L-cysteine + O2 = 3-sulfino-L-alanine + H(+)</text>
        <dbReference type="Rhea" id="RHEA:20441"/>
        <dbReference type="ChEBI" id="CHEBI:15378"/>
        <dbReference type="ChEBI" id="CHEBI:15379"/>
        <dbReference type="ChEBI" id="CHEBI:35235"/>
        <dbReference type="ChEBI" id="CHEBI:61085"/>
        <dbReference type="EC" id="1.13.11.20"/>
    </reaction>
</comment>
<feature type="binding site" evidence="8">
    <location>
        <position position="151"/>
    </location>
    <ligand>
        <name>Fe cation</name>
        <dbReference type="ChEBI" id="CHEBI:24875"/>
        <note>catalytic</note>
    </ligand>
</feature>
<comment type="similarity">
    <text evidence="1 9">Belongs to the cysteine dioxygenase family.</text>
</comment>
<evidence type="ECO:0000256" key="1">
    <source>
        <dbReference type="ARBA" id="ARBA00006622"/>
    </source>
</evidence>
<dbReference type="STRING" id="133412.A0A1R1XIB0"/>
<dbReference type="Gene3D" id="2.60.120.10">
    <property type="entry name" value="Jelly Rolls"/>
    <property type="match status" value="1"/>
</dbReference>
<dbReference type="InterPro" id="IPR014710">
    <property type="entry name" value="RmlC-like_jellyroll"/>
</dbReference>
<protein>
    <recommendedName>
        <fullName evidence="2 9">Cysteine dioxygenase</fullName>
        <ecNumber evidence="2 9">1.13.11.20</ecNumber>
    </recommendedName>
</protein>
<dbReference type="SUPFAM" id="SSF51182">
    <property type="entry name" value="RmlC-like cupins"/>
    <property type="match status" value="1"/>
</dbReference>
<evidence type="ECO:0000256" key="6">
    <source>
        <dbReference type="ARBA" id="ARBA00023004"/>
    </source>
</evidence>
<accession>A0A1R1XIB0</accession>
<dbReference type="Pfam" id="PF05995">
    <property type="entry name" value="CDO_I"/>
    <property type="match status" value="1"/>
</dbReference>